<evidence type="ECO:0000313" key="3">
    <source>
        <dbReference type="Proteomes" id="UP001595978"/>
    </source>
</evidence>
<proteinExistence type="predicted"/>
<dbReference type="Proteomes" id="UP001595978">
    <property type="component" value="Unassembled WGS sequence"/>
</dbReference>
<feature type="transmembrane region" description="Helical" evidence="1">
    <location>
        <begin position="5"/>
        <end position="25"/>
    </location>
</feature>
<protein>
    <submittedName>
        <fullName evidence="2">Uncharacterized protein</fullName>
    </submittedName>
</protein>
<keyword evidence="1" id="KW-0472">Membrane</keyword>
<comment type="caution">
    <text evidence="2">The sequence shown here is derived from an EMBL/GenBank/DDBJ whole genome shotgun (WGS) entry which is preliminary data.</text>
</comment>
<evidence type="ECO:0000313" key="2">
    <source>
        <dbReference type="EMBL" id="MFC5541787.1"/>
    </source>
</evidence>
<name>A0ABW0RCH4_9BACL</name>
<accession>A0ABW0RCH4</accession>
<organism evidence="2 3">
    <name type="scientific">Ureibacillus suwonensis</name>
    <dbReference type="NCBI Taxonomy" id="313007"/>
    <lineage>
        <taxon>Bacteria</taxon>
        <taxon>Bacillati</taxon>
        <taxon>Bacillota</taxon>
        <taxon>Bacilli</taxon>
        <taxon>Bacillales</taxon>
        <taxon>Caryophanaceae</taxon>
        <taxon>Ureibacillus</taxon>
    </lineage>
</organism>
<evidence type="ECO:0000256" key="1">
    <source>
        <dbReference type="SAM" id="Phobius"/>
    </source>
</evidence>
<sequence>MKYGLLSFGILLTVIFGGGFFIRLFRDGDFYIDQFIGGVIGITLLIIGIVKKKALNPDY</sequence>
<keyword evidence="1" id="KW-0812">Transmembrane</keyword>
<reference evidence="3" key="1">
    <citation type="journal article" date="2019" name="Int. J. Syst. Evol. Microbiol.">
        <title>The Global Catalogue of Microorganisms (GCM) 10K type strain sequencing project: providing services to taxonomists for standard genome sequencing and annotation.</title>
        <authorList>
            <consortium name="The Broad Institute Genomics Platform"/>
            <consortium name="The Broad Institute Genome Sequencing Center for Infectious Disease"/>
            <person name="Wu L."/>
            <person name="Ma J."/>
        </authorList>
    </citation>
    <scope>NUCLEOTIDE SEQUENCE [LARGE SCALE GENOMIC DNA]</scope>
    <source>
        <strain evidence="3">CCUG 56331</strain>
    </source>
</reference>
<gene>
    <name evidence="2" type="ORF">ACFPOH_08435</name>
</gene>
<feature type="transmembrane region" description="Helical" evidence="1">
    <location>
        <begin position="31"/>
        <end position="50"/>
    </location>
</feature>
<dbReference type="EMBL" id="JBHSNQ010000073">
    <property type="protein sequence ID" value="MFC5541787.1"/>
    <property type="molecule type" value="Genomic_DNA"/>
</dbReference>
<keyword evidence="3" id="KW-1185">Reference proteome</keyword>
<dbReference type="RefSeq" id="WP_342470441.1">
    <property type="nucleotide sequence ID" value="NZ_JBHSNQ010000073.1"/>
</dbReference>
<keyword evidence="1" id="KW-1133">Transmembrane helix</keyword>